<evidence type="ECO:0000256" key="9">
    <source>
        <dbReference type="ARBA" id="ARBA00023329"/>
    </source>
</evidence>
<dbReference type="GO" id="GO:0051645">
    <property type="term" value="P:Golgi localization"/>
    <property type="evidence" value="ECO:0007669"/>
    <property type="project" value="TreeGrafter"/>
</dbReference>
<dbReference type="GO" id="GO:0006888">
    <property type="term" value="P:endoplasmic reticulum to Golgi vesicle-mediated transport"/>
    <property type="evidence" value="ECO:0007669"/>
    <property type="project" value="TreeGrafter"/>
</dbReference>
<dbReference type="FunFam" id="3.30.450.60:FF:000003">
    <property type="entry name" value="Coatomer subunit delta"/>
    <property type="match status" value="1"/>
</dbReference>
<dbReference type="GO" id="GO:0006890">
    <property type="term" value="P:retrograde vesicle-mediated transport, Golgi to endoplasmic reticulum"/>
    <property type="evidence" value="ECO:0007669"/>
    <property type="project" value="UniProtKB-UniRule"/>
</dbReference>
<dbReference type="InterPro" id="IPR011012">
    <property type="entry name" value="Longin-like_dom_sf"/>
</dbReference>
<dbReference type="PROSITE" id="PS51072">
    <property type="entry name" value="MHD"/>
    <property type="match status" value="1"/>
</dbReference>
<evidence type="ECO:0000256" key="2">
    <source>
        <dbReference type="ARBA" id="ARBA00011775"/>
    </source>
</evidence>
<accession>A0A1X2GXY7</accession>
<dbReference type="PANTHER" id="PTHR10121">
    <property type="entry name" value="COATOMER SUBUNIT DELTA"/>
    <property type="match status" value="1"/>
</dbReference>
<feature type="region of interest" description="Disordered" evidence="12">
    <location>
        <begin position="197"/>
        <end position="235"/>
    </location>
</feature>
<keyword evidence="15" id="KW-1185">Reference proteome</keyword>
<dbReference type="GO" id="GO:0000139">
    <property type="term" value="C:Golgi membrane"/>
    <property type="evidence" value="ECO:0007669"/>
    <property type="project" value="UniProtKB-SubCell"/>
</dbReference>
<evidence type="ECO:0000256" key="4">
    <source>
        <dbReference type="ARBA" id="ARBA00022490"/>
    </source>
</evidence>
<keyword evidence="6 10" id="KW-0653">Protein transport</keyword>
<comment type="subcellular location">
    <subcellularLocation>
        <location evidence="10 11">Cytoplasm</location>
    </subcellularLocation>
    <subcellularLocation>
        <location evidence="10 11">Cytoplasmic vesicle</location>
        <location evidence="10 11">COPI-coated vesicle membrane</location>
        <topology evidence="10 11">Peripheral membrane protein</topology>
        <orientation evidence="10 11">Cytoplasmic side</orientation>
    </subcellularLocation>
    <subcellularLocation>
        <location evidence="10 11">Golgi apparatus membrane</location>
        <topology evidence="10 11">Peripheral membrane protein</topology>
        <orientation evidence="10 11">Cytoplasmic side</orientation>
    </subcellularLocation>
</comment>
<dbReference type="CDD" id="cd09254">
    <property type="entry name" value="AP_delta-COPI_MHD"/>
    <property type="match status" value="1"/>
</dbReference>
<dbReference type="AlphaFoldDB" id="A0A1X2GXY7"/>
<dbReference type="Pfam" id="PF00928">
    <property type="entry name" value="Adap_comp_sub"/>
    <property type="match status" value="1"/>
</dbReference>
<dbReference type="GO" id="GO:0030126">
    <property type="term" value="C:COPI vesicle coat"/>
    <property type="evidence" value="ECO:0007669"/>
    <property type="project" value="UniProtKB-UniRule"/>
</dbReference>
<evidence type="ECO:0000313" key="14">
    <source>
        <dbReference type="EMBL" id="ORX62458.1"/>
    </source>
</evidence>
<feature type="compositionally biased region" description="Basic and acidic residues" evidence="12">
    <location>
        <begin position="157"/>
        <end position="175"/>
    </location>
</feature>
<keyword evidence="7 10" id="KW-0333">Golgi apparatus</keyword>
<keyword evidence="8 10" id="KW-0472">Membrane</keyword>
<evidence type="ECO:0000256" key="12">
    <source>
        <dbReference type="SAM" id="MobiDB-lite"/>
    </source>
</evidence>
<reference evidence="14 15" key="1">
    <citation type="submission" date="2016-07" db="EMBL/GenBank/DDBJ databases">
        <title>Pervasive Adenine N6-methylation of Active Genes in Fungi.</title>
        <authorList>
            <consortium name="DOE Joint Genome Institute"/>
            <person name="Mondo S.J."/>
            <person name="Dannebaum R.O."/>
            <person name="Kuo R.C."/>
            <person name="Labutti K."/>
            <person name="Haridas S."/>
            <person name="Kuo A."/>
            <person name="Salamov A."/>
            <person name="Ahrendt S.R."/>
            <person name="Lipzen A."/>
            <person name="Sullivan W."/>
            <person name="Andreopoulos W.B."/>
            <person name="Clum A."/>
            <person name="Lindquist E."/>
            <person name="Daum C."/>
            <person name="Ramamoorthy G.K."/>
            <person name="Gryganskyi A."/>
            <person name="Culley D."/>
            <person name="Magnuson J.K."/>
            <person name="James T.Y."/>
            <person name="O'Malley M.A."/>
            <person name="Stajich J.E."/>
            <person name="Spatafora J.W."/>
            <person name="Visel A."/>
            <person name="Grigoriev I.V."/>
        </authorList>
    </citation>
    <scope>NUCLEOTIDE SEQUENCE [LARGE SCALE GENOMIC DNA]</scope>
    <source>
        <strain evidence="14 15">NRRL 3301</strain>
    </source>
</reference>
<dbReference type="InterPro" id="IPR022775">
    <property type="entry name" value="AP_mu_sigma_su"/>
</dbReference>
<feature type="compositionally biased region" description="Low complexity" evidence="12">
    <location>
        <begin position="212"/>
        <end position="227"/>
    </location>
</feature>
<organism evidence="14 15">
    <name type="scientific">Hesseltinella vesiculosa</name>
    <dbReference type="NCBI Taxonomy" id="101127"/>
    <lineage>
        <taxon>Eukaryota</taxon>
        <taxon>Fungi</taxon>
        <taxon>Fungi incertae sedis</taxon>
        <taxon>Mucoromycota</taxon>
        <taxon>Mucoromycotina</taxon>
        <taxon>Mucoromycetes</taxon>
        <taxon>Mucorales</taxon>
        <taxon>Cunninghamellaceae</taxon>
        <taxon>Hesseltinella</taxon>
    </lineage>
</organism>
<comment type="similarity">
    <text evidence="1 10">Belongs to the adaptor complexes medium subunit family. Delta-COP subfamily.</text>
</comment>
<dbReference type="Pfam" id="PF01217">
    <property type="entry name" value="Clat_adaptor_s"/>
    <property type="match status" value="1"/>
</dbReference>
<feature type="region of interest" description="Disordered" evidence="12">
    <location>
        <begin position="157"/>
        <end position="184"/>
    </location>
</feature>
<keyword evidence="9 10" id="KW-0968">Cytoplasmic vesicle</keyword>
<comment type="subunit">
    <text evidence="2 10">Oligomeric complex that consists of at least the alpha, beta, beta', gamma, delta, epsilon and zeta subunits.</text>
</comment>
<dbReference type="OrthoDB" id="10266042at2759"/>
<dbReference type="SUPFAM" id="SSF64356">
    <property type="entry name" value="SNARE-like"/>
    <property type="match status" value="1"/>
</dbReference>
<dbReference type="PANTHER" id="PTHR10121:SF0">
    <property type="entry name" value="COATOMER SUBUNIT DELTA"/>
    <property type="match status" value="1"/>
</dbReference>
<dbReference type="Proteomes" id="UP000242146">
    <property type="component" value="Unassembled WGS sequence"/>
</dbReference>
<evidence type="ECO:0000256" key="3">
    <source>
        <dbReference type="ARBA" id="ARBA00022448"/>
    </source>
</evidence>
<evidence type="ECO:0000256" key="5">
    <source>
        <dbReference type="ARBA" id="ARBA00022892"/>
    </source>
</evidence>
<dbReference type="EMBL" id="MCGT01000002">
    <property type="protein sequence ID" value="ORX62458.1"/>
    <property type="molecule type" value="Genomic_DNA"/>
</dbReference>
<keyword evidence="5 10" id="KW-0931">ER-Golgi transport</keyword>
<evidence type="ECO:0000256" key="6">
    <source>
        <dbReference type="ARBA" id="ARBA00022927"/>
    </source>
</evidence>
<dbReference type="Gene3D" id="3.30.450.60">
    <property type="match status" value="1"/>
</dbReference>
<sequence>MVVLAASIVTKSGKVVISRQFREFQRSRIEGLLASFPKLTSSGQQHTTVETEHVRYVYQPLEDLFMVLITNRQSNILQDIESLHLFARVVTDTCRSCDERDILSNAFELLFAFDEIISEGFRENVNLSQVKNNIDMESHEEKIQEIIARNKEREAKEELKRRAKQFDLQRKEASKRGQGFMQGNFSSNGGMGGRFSPSMEPSPQTVIPTSYTDSRSSTPTASSASKARGMKLGRKPKTADLFEAIKTEVEEPVPRPSSAARQPIAAVSQAHHQNVHVSIEERVSMLANADGGLEQLDIKGVLTLKIADPSVGRIRLQLEAVDDPSIQFKTHPNVDKNVFKNEKAVQMRDISRAFPVNQNLEVVRWKFSSQDETAVPLSVNCWPSPSDNGTCDVNIEYELEAEHLELKDVVIAIPLPAEPTVTVHQVDGNYYVDPQRRVIEWQLPVINANNRSGLLECTIPGSDVNGFFPVAASFVAEKLICGVDVLTVTNLEADTAAVFSKDVLLSTDEYMVG</sequence>
<dbReference type="CDD" id="cd14830">
    <property type="entry name" value="Delta_COP_N"/>
    <property type="match status" value="1"/>
</dbReference>
<dbReference type="STRING" id="101127.A0A1X2GXY7"/>
<evidence type="ECO:0000313" key="15">
    <source>
        <dbReference type="Proteomes" id="UP000242146"/>
    </source>
</evidence>
<proteinExistence type="inferred from homology"/>
<keyword evidence="3 10" id="KW-0813">Transport</keyword>
<feature type="compositionally biased region" description="Polar residues" evidence="12">
    <location>
        <begin position="199"/>
        <end position="211"/>
    </location>
</feature>
<evidence type="ECO:0000259" key="13">
    <source>
        <dbReference type="PROSITE" id="PS51072"/>
    </source>
</evidence>
<feature type="domain" description="MHD" evidence="13">
    <location>
        <begin position="272"/>
        <end position="513"/>
    </location>
</feature>
<protein>
    <recommendedName>
        <fullName evidence="10">Coatomer subunit delta</fullName>
    </recommendedName>
</protein>
<dbReference type="InterPro" id="IPR028565">
    <property type="entry name" value="MHD"/>
</dbReference>
<dbReference type="SUPFAM" id="SSF49447">
    <property type="entry name" value="Second domain of Mu2 adaptin subunit (ap50) of ap2 adaptor"/>
    <property type="match status" value="1"/>
</dbReference>
<gene>
    <name evidence="14" type="ORF">DM01DRAFT_1331875</name>
</gene>
<evidence type="ECO:0000256" key="7">
    <source>
        <dbReference type="ARBA" id="ARBA00023034"/>
    </source>
</evidence>
<dbReference type="GO" id="GO:0015031">
    <property type="term" value="P:protein transport"/>
    <property type="evidence" value="ECO:0007669"/>
    <property type="project" value="UniProtKB-KW"/>
</dbReference>
<comment type="caution">
    <text evidence="14">The sequence shown here is derived from an EMBL/GenBank/DDBJ whole genome shotgun (WGS) entry which is preliminary data.</text>
</comment>
<evidence type="ECO:0000256" key="1">
    <source>
        <dbReference type="ARBA" id="ARBA00010516"/>
    </source>
</evidence>
<evidence type="ECO:0000256" key="11">
    <source>
        <dbReference type="RuleBase" id="RU366052"/>
    </source>
</evidence>
<dbReference type="InterPro" id="IPR027059">
    <property type="entry name" value="Coatomer_dsu"/>
</dbReference>
<keyword evidence="4 10" id="KW-0963">Cytoplasm</keyword>
<evidence type="ECO:0000256" key="8">
    <source>
        <dbReference type="ARBA" id="ARBA00023136"/>
    </source>
</evidence>
<comment type="function">
    <text evidence="10">The coatomer is a cytosolic protein complex that binds to dilysine motifs and reversibly associates with Golgi non-clathrin-coated vesicles, which further mediate biosynthetic protein transport from the ER, via the Golgi up to the trans Golgi network. Coatomer complex is required for budding from Golgi membranes, and is essential for the retrograde Golgi-to-ER transport of dilysine-tagged proteins.</text>
</comment>
<evidence type="ECO:0000256" key="10">
    <source>
        <dbReference type="RuleBase" id="RU364018"/>
    </source>
</evidence>
<name>A0A1X2GXY7_9FUNG</name>
<dbReference type="InterPro" id="IPR036168">
    <property type="entry name" value="AP2_Mu_C_sf"/>
</dbReference>
<dbReference type="Gene3D" id="2.60.40.1170">
    <property type="entry name" value="Mu homology domain, subdomain B"/>
    <property type="match status" value="2"/>
</dbReference>